<dbReference type="RefSeq" id="WP_167012874.1">
    <property type="nucleotide sequence ID" value="NZ_VWXF01000001.1"/>
</dbReference>
<dbReference type="PROSITE" id="PS51186">
    <property type="entry name" value="GNAT"/>
    <property type="match status" value="1"/>
</dbReference>
<reference evidence="2 3" key="1">
    <citation type="journal article" date="2019" name="bioRxiv">
        <title>Bacteria contribute to plant secondary compound degradation in a generalist herbivore system.</title>
        <authorList>
            <person name="Francoeur C.B."/>
            <person name="Khadempour L."/>
            <person name="Moreira-Soto R.D."/>
            <person name="Gotting K."/>
            <person name="Book A.J."/>
            <person name="Pinto-Tomas A.A."/>
            <person name="Keefover-Ring K."/>
            <person name="Currie C.R."/>
        </authorList>
    </citation>
    <scope>NUCLEOTIDE SEQUENCE [LARGE SCALE GENOMIC DNA]</scope>
    <source>
        <strain evidence="2">Acro-835</strain>
    </source>
</reference>
<comment type="caution">
    <text evidence="2">The sequence shown here is derived from an EMBL/GenBank/DDBJ whole genome shotgun (WGS) entry which is preliminary data.</text>
</comment>
<dbReference type="Proteomes" id="UP001515683">
    <property type="component" value="Unassembled WGS sequence"/>
</dbReference>
<dbReference type="InterPro" id="IPR016181">
    <property type="entry name" value="Acyl_CoA_acyltransferase"/>
</dbReference>
<feature type="domain" description="N-acetyltransferase" evidence="1">
    <location>
        <begin position="1"/>
        <end position="75"/>
    </location>
</feature>
<dbReference type="SUPFAM" id="SSF55729">
    <property type="entry name" value="Acyl-CoA N-acyltransferases (Nat)"/>
    <property type="match status" value="1"/>
</dbReference>
<dbReference type="CDD" id="cd04301">
    <property type="entry name" value="NAT_SF"/>
    <property type="match status" value="1"/>
</dbReference>
<organism evidence="2 3">
    <name type="scientific">Candidatus Pantoea multigeneris</name>
    <dbReference type="NCBI Taxonomy" id="2608357"/>
    <lineage>
        <taxon>Bacteria</taxon>
        <taxon>Pseudomonadati</taxon>
        <taxon>Pseudomonadota</taxon>
        <taxon>Gammaproteobacteria</taxon>
        <taxon>Enterobacterales</taxon>
        <taxon>Erwiniaceae</taxon>
        <taxon>Pantoea</taxon>
    </lineage>
</organism>
<dbReference type="Pfam" id="PF13508">
    <property type="entry name" value="Acetyltransf_7"/>
    <property type="match status" value="1"/>
</dbReference>
<sequence length="79" mass="8952">MYWLGEVVTKTEKRGQGIGSALIADIIKVATARGITQLWLYTPDKQSFYRNLGWKNHEQRTVTGELVTVMVLELCAEKP</sequence>
<dbReference type="EMBL" id="VWXF01000001">
    <property type="protein sequence ID" value="NIF21057.1"/>
    <property type="molecule type" value="Genomic_DNA"/>
</dbReference>
<evidence type="ECO:0000313" key="2">
    <source>
        <dbReference type="EMBL" id="NIF21057.1"/>
    </source>
</evidence>
<proteinExistence type="predicted"/>
<accession>A0ABX0R7I7</accession>
<name>A0ABX0R7I7_9GAMM</name>
<protein>
    <submittedName>
        <fullName evidence="2">GNAT family N-acetyltransferase</fullName>
    </submittedName>
</protein>
<evidence type="ECO:0000259" key="1">
    <source>
        <dbReference type="PROSITE" id="PS51186"/>
    </source>
</evidence>
<dbReference type="InterPro" id="IPR000182">
    <property type="entry name" value="GNAT_dom"/>
</dbReference>
<dbReference type="PANTHER" id="PTHR13538">
    <property type="entry name" value="N-ACETYLTRANSFERASE 6"/>
    <property type="match status" value="1"/>
</dbReference>
<dbReference type="Gene3D" id="3.40.630.30">
    <property type="match status" value="1"/>
</dbReference>
<dbReference type="PANTHER" id="PTHR13538:SF4">
    <property type="entry name" value="N-ALPHA-ACETYLTRANSFERASE 80"/>
    <property type="match status" value="1"/>
</dbReference>
<dbReference type="InterPro" id="IPR039840">
    <property type="entry name" value="NAA80"/>
</dbReference>
<evidence type="ECO:0000313" key="3">
    <source>
        <dbReference type="Proteomes" id="UP001515683"/>
    </source>
</evidence>
<keyword evidence="3" id="KW-1185">Reference proteome</keyword>
<gene>
    <name evidence="2" type="ORF">F3J40_05475</name>
</gene>